<organism evidence="4 5">
    <name type="scientific">Aspergillus keveii</name>
    <dbReference type="NCBI Taxonomy" id="714993"/>
    <lineage>
        <taxon>Eukaryota</taxon>
        <taxon>Fungi</taxon>
        <taxon>Dikarya</taxon>
        <taxon>Ascomycota</taxon>
        <taxon>Pezizomycotina</taxon>
        <taxon>Eurotiomycetes</taxon>
        <taxon>Eurotiomycetidae</taxon>
        <taxon>Eurotiales</taxon>
        <taxon>Aspergillaceae</taxon>
        <taxon>Aspergillus</taxon>
        <taxon>Aspergillus subgen. Nidulantes</taxon>
    </lineage>
</organism>
<feature type="domain" description="Xylanolytic transcriptional activator regulatory" evidence="3">
    <location>
        <begin position="88"/>
        <end position="333"/>
    </location>
</feature>
<dbReference type="CDD" id="cd12148">
    <property type="entry name" value="fungal_TF_MHR"/>
    <property type="match status" value="1"/>
</dbReference>
<accession>A0ABR4G907</accession>
<evidence type="ECO:0000256" key="1">
    <source>
        <dbReference type="ARBA" id="ARBA00023242"/>
    </source>
</evidence>
<evidence type="ECO:0000313" key="5">
    <source>
        <dbReference type="Proteomes" id="UP001610563"/>
    </source>
</evidence>
<dbReference type="EMBL" id="JBFTWV010000034">
    <property type="protein sequence ID" value="KAL2795513.1"/>
    <property type="molecule type" value="Genomic_DNA"/>
</dbReference>
<sequence>MDTERRRTTSTADSSGNSGAQDPEAGGPNASDAPISHSTRFPGHVDWSTYPFVEFRESSFDRDDLAFLSAKGCLSVPDTQALHEFVRNYFLYVHPGFPVLDEAEFWVSYTRSRAGYSKVPLFVLQAVLFASSPYVTLTTIQACGFRTKTEARNAFYKRAKFLFDFEDSPLAQAQGAVLLSHHASAAEPQAGTDWLARAIQSALTLDNLPEVSASVDSILKKRLWWSIVLRDRCLSLALHRRTQMPVIDPSLKIDRLGEDDFTDEFVNSYVYDPPTKRMLVQVLKEHYELALALSDMMPLVYSSHGIRVPSLSRNEFDATLAKIRRVESTLNRWLSTTNLPALVDPMAHESVAVFVNLVYMYYQWVLTSSSPESSLIHHLGCLPMPLLTTALDISLASSSSQMALHKRRLHALGQVLRSLEQVYEAAAMISAGMSHFLHLAYMTIQLPLDRDTQVGPLFGPTNSSPTSDISEQSLSTPTTTAIEGHPPNRTWKDFLLQSPRAYLLISTTVDYSLCIGHLPHDHALPDMLTCVFPGSLQIRFPWNGSEEEYRKEVQAVARRKRLSQRSYKMARRVQVVSRKERPVLQGDGQRMNLDYLDLGAAR</sequence>
<dbReference type="Pfam" id="PF04082">
    <property type="entry name" value="Fungal_trans"/>
    <property type="match status" value="1"/>
</dbReference>
<comment type="caution">
    <text evidence="4">The sequence shown here is derived from an EMBL/GenBank/DDBJ whole genome shotgun (WGS) entry which is preliminary data.</text>
</comment>
<evidence type="ECO:0000259" key="3">
    <source>
        <dbReference type="Pfam" id="PF04082"/>
    </source>
</evidence>
<evidence type="ECO:0000256" key="2">
    <source>
        <dbReference type="SAM" id="MobiDB-lite"/>
    </source>
</evidence>
<evidence type="ECO:0000313" key="4">
    <source>
        <dbReference type="EMBL" id="KAL2795513.1"/>
    </source>
</evidence>
<feature type="region of interest" description="Disordered" evidence="2">
    <location>
        <begin position="461"/>
        <end position="483"/>
    </location>
</feature>
<dbReference type="Proteomes" id="UP001610563">
    <property type="component" value="Unassembled WGS sequence"/>
</dbReference>
<dbReference type="InterPro" id="IPR052761">
    <property type="entry name" value="Fungal_Detox/Toxin_TFs"/>
</dbReference>
<dbReference type="PANTHER" id="PTHR47425">
    <property type="entry name" value="FARB-RELATED"/>
    <property type="match status" value="1"/>
</dbReference>
<feature type="region of interest" description="Disordered" evidence="2">
    <location>
        <begin position="1"/>
        <end position="35"/>
    </location>
</feature>
<gene>
    <name evidence="4" type="ORF">BJX66DRAFT_324602</name>
</gene>
<reference evidence="4 5" key="1">
    <citation type="submission" date="2024-07" db="EMBL/GenBank/DDBJ databases">
        <title>Section-level genome sequencing and comparative genomics of Aspergillus sections Usti and Cavernicolus.</title>
        <authorList>
            <consortium name="Lawrence Berkeley National Laboratory"/>
            <person name="Nybo J.L."/>
            <person name="Vesth T.C."/>
            <person name="Theobald S."/>
            <person name="Frisvad J.C."/>
            <person name="Larsen T.O."/>
            <person name="Kjaerboelling I."/>
            <person name="Rothschild-Mancinelli K."/>
            <person name="Lyhne E.K."/>
            <person name="Kogle M.E."/>
            <person name="Barry K."/>
            <person name="Clum A."/>
            <person name="Na H."/>
            <person name="Ledsgaard L."/>
            <person name="Lin J."/>
            <person name="Lipzen A."/>
            <person name="Kuo A."/>
            <person name="Riley R."/>
            <person name="Mondo S."/>
            <person name="Labutti K."/>
            <person name="Haridas S."/>
            <person name="Pangalinan J."/>
            <person name="Salamov A.A."/>
            <person name="Simmons B.A."/>
            <person name="Magnuson J.K."/>
            <person name="Chen J."/>
            <person name="Drula E."/>
            <person name="Henrissat B."/>
            <person name="Wiebenga A."/>
            <person name="Lubbers R.J."/>
            <person name="Gomes A.C."/>
            <person name="Makela M.R."/>
            <person name="Stajich J."/>
            <person name="Grigoriev I.V."/>
            <person name="Mortensen U.H."/>
            <person name="De Vries R.P."/>
            <person name="Baker S.E."/>
            <person name="Andersen M.R."/>
        </authorList>
    </citation>
    <scope>NUCLEOTIDE SEQUENCE [LARGE SCALE GENOMIC DNA]</scope>
    <source>
        <strain evidence="4 5">CBS 209.92</strain>
    </source>
</reference>
<proteinExistence type="predicted"/>
<dbReference type="PANTHER" id="PTHR47425:SF2">
    <property type="entry name" value="FARB-RELATED"/>
    <property type="match status" value="1"/>
</dbReference>
<name>A0ABR4G907_9EURO</name>
<feature type="compositionally biased region" description="Polar residues" evidence="2">
    <location>
        <begin position="461"/>
        <end position="481"/>
    </location>
</feature>
<dbReference type="InterPro" id="IPR007219">
    <property type="entry name" value="XnlR_reg_dom"/>
</dbReference>
<keyword evidence="1" id="KW-0539">Nucleus</keyword>
<protein>
    <recommendedName>
        <fullName evidence="3">Xylanolytic transcriptional activator regulatory domain-containing protein</fullName>
    </recommendedName>
</protein>
<keyword evidence="5" id="KW-1185">Reference proteome</keyword>
<feature type="compositionally biased region" description="Polar residues" evidence="2">
    <location>
        <begin position="9"/>
        <end position="20"/>
    </location>
</feature>